<dbReference type="GO" id="GO:0005886">
    <property type="term" value="C:plasma membrane"/>
    <property type="evidence" value="ECO:0007669"/>
    <property type="project" value="UniProtKB-SubCell"/>
</dbReference>
<gene>
    <name evidence="15" type="ORF">ENG47_05750</name>
</gene>
<keyword evidence="3" id="KW-0813">Transport</keyword>
<evidence type="ECO:0000256" key="12">
    <source>
        <dbReference type="ARBA" id="ARBA00033708"/>
    </source>
</evidence>
<feature type="transmembrane region" description="Helical" evidence="14">
    <location>
        <begin position="453"/>
        <end position="473"/>
    </location>
</feature>
<keyword evidence="4" id="KW-1003">Cell membrane</keyword>
<dbReference type="EMBL" id="DRBC01000348">
    <property type="protein sequence ID" value="HDN85237.1"/>
    <property type="molecule type" value="Genomic_DNA"/>
</dbReference>
<dbReference type="Gene3D" id="1.20.1730.10">
    <property type="entry name" value="Sodium/glucose cotransporter"/>
    <property type="match status" value="1"/>
</dbReference>
<evidence type="ECO:0000256" key="2">
    <source>
        <dbReference type="ARBA" id="ARBA00006434"/>
    </source>
</evidence>
<evidence type="ECO:0000256" key="14">
    <source>
        <dbReference type="SAM" id="Phobius"/>
    </source>
</evidence>
<feature type="transmembrane region" description="Helical" evidence="14">
    <location>
        <begin position="393"/>
        <end position="416"/>
    </location>
</feature>
<comment type="subcellular location">
    <subcellularLocation>
        <location evidence="1">Cell membrane</location>
        <topology evidence="1">Multi-pass membrane protein</topology>
    </subcellularLocation>
</comment>
<dbReference type="Pfam" id="PF00474">
    <property type="entry name" value="SSF"/>
    <property type="match status" value="1"/>
</dbReference>
<dbReference type="PANTHER" id="PTHR48086:SF3">
    <property type="entry name" value="SODIUM_PROLINE SYMPORTER"/>
    <property type="match status" value="1"/>
</dbReference>
<evidence type="ECO:0000256" key="3">
    <source>
        <dbReference type="ARBA" id="ARBA00022448"/>
    </source>
</evidence>
<keyword evidence="8" id="KW-0915">Sodium</keyword>
<comment type="caution">
    <text evidence="15">The sequence shown here is derived from an EMBL/GenBank/DDBJ whole genome shotgun (WGS) entry which is preliminary data.</text>
</comment>
<keyword evidence="10 14" id="KW-0472">Membrane</keyword>
<accession>A0A7V0N1N2</accession>
<dbReference type="CDD" id="cd10322">
    <property type="entry name" value="SLC5sbd"/>
    <property type="match status" value="1"/>
</dbReference>
<evidence type="ECO:0000256" key="6">
    <source>
        <dbReference type="ARBA" id="ARBA00022847"/>
    </source>
</evidence>
<feature type="transmembrane region" description="Helical" evidence="14">
    <location>
        <begin position="76"/>
        <end position="94"/>
    </location>
</feature>
<feature type="transmembrane region" description="Helical" evidence="14">
    <location>
        <begin position="274"/>
        <end position="301"/>
    </location>
</feature>
<dbReference type="PROSITE" id="PS50283">
    <property type="entry name" value="NA_SOLUT_SYMP_3"/>
    <property type="match status" value="1"/>
</dbReference>
<evidence type="ECO:0000256" key="7">
    <source>
        <dbReference type="ARBA" id="ARBA00022989"/>
    </source>
</evidence>
<evidence type="ECO:0000256" key="1">
    <source>
        <dbReference type="ARBA" id="ARBA00004651"/>
    </source>
</evidence>
<dbReference type="AlphaFoldDB" id="A0A7V0N1N2"/>
<feature type="transmembrane region" description="Helical" evidence="14">
    <location>
        <begin position="155"/>
        <end position="175"/>
    </location>
</feature>
<keyword evidence="5 14" id="KW-0812">Transmembrane</keyword>
<dbReference type="InterPro" id="IPR050277">
    <property type="entry name" value="Sodium:Solute_Symporter"/>
</dbReference>
<protein>
    <submittedName>
        <fullName evidence="15">Sodium:solute symporter family protein</fullName>
    </submittedName>
</protein>
<evidence type="ECO:0000256" key="13">
    <source>
        <dbReference type="RuleBase" id="RU362091"/>
    </source>
</evidence>
<evidence type="ECO:0000256" key="8">
    <source>
        <dbReference type="ARBA" id="ARBA00023053"/>
    </source>
</evidence>
<feature type="transmembrane region" description="Helical" evidence="14">
    <location>
        <begin position="233"/>
        <end position="253"/>
    </location>
</feature>
<evidence type="ECO:0000256" key="5">
    <source>
        <dbReference type="ARBA" id="ARBA00022692"/>
    </source>
</evidence>
<proteinExistence type="inferred from homology"/>
<keyword evidence="11" id="KW-0739">Sodium transport</keyword>
<organism evidence="15">
    <name type="scientific">Aerophobetes bacterium</name>
    <dbReference type="NCBI Taxonomy" id="2030807"/>
    <lineage>
        <taxon>Bacteria</taxon>
        <taxon>Candidatus Aerophobota</taxon>
    </lineage>
</organism>
<evidence type="ECO:0000256" key="4">
    <source>
        <dbReference type="ARBA" id="ARBA00022475"/>
    </source>
</evidence>
<evidence type="ECO:0000256" key="9">
    <source>
        <dbReference type="ARBA" id="ARBA00023065"/>
    </source>
</evidence>
<dbReference type="InterPro" id="IPR001734">
    <property type="entry name" value="Na/solute_symporter"/>
</dbReference>
<keyword evidence="9" id="KW-0406">Ion transport</keyword>
<dbReference type="InterPro" id="IPR038377">
    <property type="entry name" value="Na/Glc_symporter_sf"/>
</dbReference>
<evidence type="ECO:0000313" key="15">
    <source>
        <dbReference type="EMBL" id="HDN85237.1"/>
    </source>
</evidence>
<dbReference type="GO" id="GO:0015293">
    <property type="term" value="F:symporter activity"/>
    <property type="evidence" value="ECO:0007669"/>
    <property type="project" value="UniProtKB-KW"/>
</dbReference>
<keyword evidence="7 14" id="KW-1133">Transmembrane helix</keyword>
<dbReference type="PANTHER" id="PTHR48086">
    <property type="entry name" value="SODIUM/PROLINE SYMPORTER-RELATED"/>
    <property type="match status" value="1"/>
</dbReference>
<feature type="transmembrane region" description="Helical" evidence="14">
    <location>
        <begin position="423"/>
        <end position="441"/>
    </location>
</feature>
<feature type="transmembrane region" description="Helical" evidence="14">
    <location>
        <begin position="321"/>
        <end position="349"/>
    </location>
</feature>
<comment type="similarity">
    <text evidence="2 13">Belongs to the sodium:solute symporter (SSF) (TC 2.A.21) family.</text>
</comment>
<feature type="transmembrane region" description="Helical" evidence="14">
    <location>
        <begin position="187"/>
        <end position="205"/>
    </location>
</feature>
<feature type="transmembrane region" description="Helical" evidence="14">
    <location>
        <begin position="124"/>
        <end position="149"/>
    </location>
</feature>
<dbReference type="Proteomes" id="UP000885660">
    <property type="component" value="Unassembled WGS sequence"/>
</dbReference>
<sequence>MGTVQISLLILGIFLAGVGFLGIYGYKISQKTVEDYFAASRTLGTFVSLFTYFATLCSAFTFLGCAGWGYSKGLSWYGPIGVGTAFISINFYIFGYRVWLLGKKYGYLSPPELIRDRYGKELQIIYSIVMLIFVLPYLAVQAMGAGYILEEISRGAIPYVAGAGIITVFMIILTLGGMRSVAWTDALMGIMMLSCLFIAFVLVAYKAGGLPQVVSKLIRESPAHLSRPGIGNFFTPGIWFGFLLLWVLADPLMPQLWTRMYAVKNAEVIKRMMFLFPLVCLAVFFFPVWIGTMGSTVIHGLKGPAVDRILPQLMVRFAPPWLVAIVLAGSLAALISTADSQALALSSILTRDIYASFINKTSSTTRQVIVARIILVTLFLFGFLIALKPVSSLVAITTSAFTGIGVLYPATLAALYWKRANKWGAISSIISGEVFSMLLIYKVLPSSFNLGSLPIFPGIILGLITLIVVSYLTPPPEKKIIEKFNGFLDSVFDSPPGK</sequence>
<feature type="transmembrane region" description="Helical" evidence="14">
    <location>
        <begin position="6"/>
        <end position="26"/>
    </location>
</feature>
<evidence type="ECO:0000256" key="10">
    <source>
        <dbReference type="ARBA" id="ARBA00023136"/>
    </source>
</evidence>
<feature type="transmembrane region" description="Helical" evidence="14">
    <location>
        <begin position="369"/>
        <end position="387"/>
    </location>
</feature>
<evidence type="ECO:0000256" key="11">
    <source>
        <dbReference type="ARBA" id="ARBA00023201"/>
    </source>
</evidence>
<comment type="catalytic activity">
    <reaction evidence="12">
        <text>L-proline(in) + Na(+)(in) = L-proline(out) + Na(+)(out)</text>
        <dbReference type="Rhea" id="RHEA:28967"/>
        <dbReference type="ChEBI" id="CHEBI:29101"/>
        <dbReference type="ChEBI" id="CHEBI:60039"/>
    </reaction>
</comment>
<name>A0A7V0N1N2_UNCAE</name>
<feature type="transmembrane region" description="Helical" evidence="14">
    <location>
        <begin position="46"/>
        <end position="70"/>
    </location>
</feature>
<reference evidence="15" key="1">
    <citation type="journal article" date="2020" name="mSystems">
        <title>Genome- and Community-Level Interaction Insights into Carbon Utilization and Element Cycling Functions of Hydrothermarchaeota in Hydrothermal Sediment.</title>
        <authorList>
            <person name="Zhou Z."/>
            <person name="Liu Y."/>
            <person name="Xu W."/>
            <person name="Pan J."/>
            <person name="Luo Z.H."/>
            <person name="Li M."/>
        </authorList>
    </citation>
    <scope>NUCLEOTIDE SEQUENCE [LARGE SCALE GENOMIC DNA]</scope>
    <source>
        <strain evidence="15">HyVt-219</strain>
    </source>
</reference>
<keyword evidence="6" id="KW-0769">Symport</keyword>
<dbReference type="GO" id="GO:0006814">
    <property type="term" value="P:sodium ion transport"/>
    <property type="evidence" value="ECO:0007669"/>
    <property type="project" value="UniProtKB-KW"/>
</dbReference>